<dbReference type="GO" id="GO:0005634">
    <property type="term" value="C:nucleus"/>
    <property type="evidence" value="ECO:0007669"/>
    <property type="project" value="TreeGrafter"/>
</dbReference>
<dbReference type="PANTHER" id="PTHR14383">
    <property type="entry name" value="SWAP-70 RECOMBINASE"/>
    <property type="match status" value="1"/>
</dbReference>
<dbReference type="GO" id="GO:0005737">
    <property type="term" value="C:cytoplasm"/>
    <property type="evidence" value="ECO:0007669"/>
    <property type="project" value="TreeGrafter"/>
</dbReference>
<proteinExistence type="predicted"/>
<organism evidence="3">
    <name type="scientific">Photinus pyralis</name>
    <name type="common">Common eastern firefly</name>
    <name type="synonym">Lampyris pyralis</name>
    <dbReference type="NCBI Taxonomy" id="7054"/>
    <lineage>
        <taxon>Eukaryota</taxon>
        <taxon>Metazoa</taxon>
        <taxon>Ecdysozoa</taxon>
        <taxon>Arthropoda</taxon>
        <taxon>Hexapoda</taxon>
        <taxon>Insecta</taxon>
        <taxon>Pterygota</taxon>
        <taxon>Neoptera</taxon>
        <taxon>Endopterygota</taxon>
        <taxon>Coleoptera</taxon>
        <taxon>Polyphaga</taxon>
        <taxon>Elateriformia</taxon>
        <taxon>Elateroidea</taxon>
        <taxon>Lampyridae</taxon>
        <taxon>Lampyrinae</taxon>
        <taxon>Photinus</taxon>
    </lineage>
</organism>
<dbReference type="InterPro" id="IPR001849">
    <property type="entry name" value="PH_domain"/>
</dbReference>
<reference evidence="3" key="1">
    <citation type="journal article" date="2016" name="Sci. Rep.">
        <title>Molecular characterization of firefly nuptial gifts: a multi-omics approach sheds light on postcopulatory sexual selection.</title>
        <authorList>
            <person name="Al-Wathiqui N."/>
            <person name="Fallon T.R."/>
            <person name="South A."/>
            <person name="Weng J.K."/>
            <person name="Lewis S.M."/>
        </authorList>
    </citation>
    <scope>NUCLEOTIDE SEQUENCE</scope>
</reference>
<name>A0A1Y1M8C8_PHOPY</name>
<dbReference type="OrthoDB" id="8434295at2759"/>
<evidence type="ECO:0000313" key="3">
    <source>
        <dbReference type="EMBL" id="JAV81944.1"/>
    </source>
</evidence>
<evidence type="ECO:0000259" key="2">
    <source>
        <dbReference type="PROSITE" id="PS50003"/>
    </source>
</evidence>
<reference evidence="4" key="3">
    <citation type="submission" date="2019-08" db="EMBL/GenBank/DDBJ databases">
        <authorList>
            <consortium name="Photinus pyralis genome working group"/>
            <person name="Fallon T.R."/>
            <person name="Sander Lower S.E."/>
            <person name="Weng J.-K."/>
        </authorList>
    </citation>
    <scope>NUCLEOTIDE SEQUENCE</scope>
    <source>
        <strain evidence="4">1611_PpyrPB1</strain>
        <tissue evidence="4">Whole body</tissue>
    </source>
</reference>
<dbReference type="Pfam" id="PF25530">
    <property type="entry name" value="EF-hand_SWAP70_N"/>
    <property type="match status" value="1"/>
</dbReference>
<accession>A0A1Y1M8C8</accession>
<evidence type="ECO:0000313" key="5">
    <source>
        <dbReference type="Proteomes" id="UP000327044"/>
    </source>
</evidence>
<dbReference type="EMBL" id="GEZM01037769">
    <property type="protein sequence ID" value="JAV81944.1"/>
    <property type="molecule type" value="Transcribed_RNA"/>
</dbReference>
<keyword evidence="5" id="KW-1185">Reference proteome</keyword>
<evidence type="ECO:0000313" key="4">
    <source>
        <dbReference type="EMBL" id="KAB0794194.1"/>
    </source>
</evidence>
<dbReference type="Gene3D" id="2.30.29.30">
    <property type="entry name" value="Pleckstrin-homology domain (PH domain)/Phosphotyrosine-binding domain (PTB)"/>
    <property type="match status" value="1"/>
</dbReference>
<feature type="coiled-coil region" evidence="1">
    <location>
        <begin position="342"/>
        <end position="488"/>
    </location>
</feature>
<reference evidence="4 5" key="2">
    <citation type="journal article" date="2018" name="Elife">
        <title>Firefly genomes illuminate parallel origins of bioluminescence in beetles.</title>
        <authorList>
            <person name="Fallon T.R."/>
            <person name="Lower S.E."/>
            <person name="Chang C.H."/>
            <person name="Bessho-Uehara M."/>
            <person name="Martin G.J."/>
            <person name="Bewick A.J."/>
            <person name="Behringer M."/>
            <person name="Debat H.J."/>
            <person name="Wong I."/>
            <person name="Day J.C."/>
            <person name="Suvorov A."/>
            <person name="Silva C.J."/>
            <person name="Stanger-Hall K.F."/>
            <person name="Hall D.W."/>
            <person name="Schmitz R.J."/>
            <person name="Nelson D.R."/>
            <person name="Lewis S.M."/>
            <person name="Shigenobu S."/>
            <person name="Bybee S.M."/>
            <person name="Larracuente A.M."/>
            <person name="Oba Y."/>
            <person name="Weng J.K."/>
        </authorList>
    </citation>
    <scope>NUCLEOTIDE SEQUENCE [LARGE SCALE GENOMIC DNA]</scope>
    <source>
        <strain evidence="4">1611_PpyrPB1</strain>
        <tissue evidence="4">Whole body</tissue>
    </source>
</reference>
<dbReference type="InterPro" id="IPR057836">
    <property type="entry name" value="EF-hand_SWAP70_N"/>
</dbReference>
<dbReference type="PANTHER" id="PTHR14383:SF5">
    <property type="entry name" value="RUN DOMAIN-CONTAINING PROTEIN"/>
    <property type="match status" value="1"/>
</dbReference>
<dbReference type="SMART" id="SM00233">
    <property type="entry name" value="PH"/>
    <property type="match status" value="1"/>
</dbReference>
<dbReference type="EMBL" id="VVIM01000009">
    <property type="protein sequence ID" value="KAB0794194.1"/>
    <property type="molecule type" value="Genomic_DNA"/>
</dbReference>
<dbReference type="InterPro" id="IPR011993">
    <property type="entry name" value="PH-like_dom_sf"/>
</dbReference>
<dbReference type="AlphaFoldDB" id="A0A1Y1M8C8"/>
<gene>
    <name evidence="4" type="ORF">PPYR_13814</name>
</gene>
<dbReference type="InParanoid" id="A0A1Y1M8C8"/>
<evidence type="ECO:0000256" key="1">
    <source>
        <dbReference type="SAM" id="Coils"/>
    </source>
</evidence>
<dbReference type="PROSITE" id="PS50003">
    <property type="entry name" value="PH_DOMAIN"/>
    <property type="match status" value="1"/>
</dbReference>
<dbReference type="SUPFAM" id="SSF50729">
    <property type="entry name" value="PH domain-like"/>
    <property type="match status" value="1"/>
</dbReference>
<sequence>MAVLLENVTNYVWHAFAALQLDKCGSVQKSKLKVLTANIGTLLDIHGVEKGLDHYRSTPNLNFDHFKYYLQREVFSSLADKIPLPELREYETKIAEACWFVCQKKYLDQEKRIFSDESVLRIFRIFCLLAELIQDANSVTYQVLLHPSEASYVAQTLANSLGCIWDEEDFIDLGMSIGAFRLAPFIAVLESRCLVGIKDEDAITEAVTDLYQTFVDDVIKKGFLYKKGYIFSTMKEYWFVLRPSELSFYKSRSEKERCGSLTIEAGSKVEPKAGYKILLQTPERTFELGASDHMTRLQWISALQLAADHSATYQTYQRMQASKRRLQRQGRSQEILRARAQLQLERSARKAAEGQAKELEAVVLEESKRLTELEQIRSNLEKLLEEETQAKRDEEIVRALQARVLAEEWEKREELEKLQVEQRMLLEEEREKRIEYEEVQHKKELELKAAQDRLDQLDRERRSLDDALKLAVDKIQLSEERREILESRLLEVAPSLRDREGDRIRRARSFVPSTKEKPILLEVRAATLRRPLKH</sequence>
<dbReference type="Pfam" id="PF00169">
    <property type="entry name" value="PH"/>
    <property type="match status" value="1"/>
</dbReference>
<keyword evidence="1" id="KW-0175">Coiled coil</keyword>
<protein>
    <recommendedName>
        <fullName evidence="2">PH domain-containing protein</fullName>
    </recommendedName>
</protein>
<dbReference type="Proteomes" id="UP000327044">
    <property type="component" value="Unassembled WGS sequence"/>
</dbReference>
<feature type="domain" description="PH" evidence="2">
    <location>
        <begin position="217"/>
        <end position="308"/>
    </location>
</feature>